<dbReference type="Pfam" id="PF02927">
    <property type="entry name" value="CelD_N"/>
    <property type="match status" value="1"/>
</dbReference>
<dbReference type="SUPFAM" id="SSF81296">
    <property type="entry name" value="E set domains"/>
    <property type="match status" value="1"/>
</dbReference>
<keyword evidence="2" id="KW-0119">Carbohydrate metabolism</keyword>
<dbReference type="GO" id="GO:0033946">
    <property type="term" value="F:xyloglucan-specific endo-beta-1,4-glucanase activity"/>
    <property type="evidence" value="ECO:0007669"/>
    <property type="project" value="UniProtKB-EC"/>
</dbReference>
<dbReference type="InterPro" id="IPR008928">
    <property type="entry name" value="6-hairpin_glycosidase_sf"/>
</dbReference>
<comment type="similarity">
    <text evidence="1">Belongs to the glycosyl hydrolase 9 (cellulase E) family.</text>
</comment>
<accession>A0A5J4P4E0</accession>
<feature type="non-terminal residue" evidence="6">
    <location>
        <position position="1"/>
    </location>
</feature>
<dbReference type="CDD" id="cd02850">
    <property type="entry name" value="E_set_Cellulase_N"/>
    <property type="match status" value="1"/>
</dbReference>
<dbReference type="EMBL" id="SNRY01011789">
    <property type="protein sequence ID" value="KAA6304092.1"/>
    <property type="molecule type" value="Genomic_DNA"/>
</dbReference>
<evidence type="ECO:0000259" key="5">
    <source>
        <dbReference type="Pfam" id="PF02927"/>
    </source>
</evidence>
<dbReference type="GO" id="GO:0008810">
    <property type="term" value="F:cellulase activity"/>
    <property type="evidence" value="ECO:0007669"/>
    <property type="project" value="InterPro"/>
</dbReference>
<evidence type="ECO:0000256" key="2">
    <source>
        <dbReference type="ARBA" id="ARBA00023277"/>
    </source>
</evidence>
<evidence type="ECO:0000313" key="6">
    <source>
        <dbReference type="EMBL" id="KAA6304092.1"/>
    </source>
</evidence>
<keyword evidence="3" id="KW-0624">Polysaccharide degradation</keyword>
<feature type="domain" description="Glycoside hydrolase family 9" evidence="4">
    <location>
        <begin position="88"/>
        <end position="168"/>
    </location>
</feature>
<dbReference type="SUPFAM" id="SSF48208">
    <property type="entry name" value="Six-hairpin glycosidases"/>
    <property type="match status" value="1"/>
</dbReference>
<dbReference type="EC" id="3.2.1.151" evidence="6"/>
<evidence type="ECO:0000256" key="3">
    <source>
        <dbReference type="ARBA" id="ARBA00023326"/>
    </source>
</evidence>
<dbReference type="InterPro" id="IPR014756">
    <property type="entry name" value="Ig_E-set"/>
</dbReference>
<evidence type="ECO:0000256" key="1">
    <source>
        <dbReference type="ARBA" id="ARBA00007072"/>
    </source>
</evidence>
<dbReference type="AlphaFoldDB" id="A0A5J4P4E0"/>
<dbReference type="GO" id="GO:0000272">
    <property type="term" value="P:polysaccharide catabolic process"/>
    <property type="evidence" value="ECO:0007669"/>
    <property type="project" value="UniProtKB-KW"/>
</dbReference>
<comment type="caution">
    <text evidence="6">The sequence shown here is derived from an EMBL/GenBank/DDBJ whole genome shotgun (WGS) entry which is preliminary data.</text>
</comment>
<gene>
    <name evidence="6" type="ORF">EZS27_044264</name>
</gene>
<dbReference type="InterPro" id="IPR013783">
    <property type="entry name" value="Ig-like_fold"/>
</dbReference>
<feature type="domain" description="Cellulase Ig-like" evidence="5">
    <location>
        <begin position="1"/>
        <end position="78"/>
    </location>
</feature>
<feature type="non-terminal residue" evidence="6">
    <location>
        <position position="171"/>
    </location>
</feature>
<dbReference type="InterPro" id="IPR012341">
    <property type="entry name" value="6hp_glycosidase-like_sf"/>
</dbReference>
<keyword evidence="6" id="KW-0326">Glycosidase</keyword>
<dbReference type="Gene3D" id="2.60.40.10">
    <property type="entry name" value="Immunoglobulins"/>
    <property type="match status" value="1"/>
</dbReference>
<proteinExistence type="inferred from homology"/>
<reference evidence="6" key="1">
    <citation type="submission" date="2019-03" db="EMBL/GenBank/DDBJ databases">
        <title>Single cell metagenomics reveals metabolic interactions within the superorganism composed of flagellate Streblomastix strix and complex community of Bacteroidetes bacteria on its surface.</title>
        <authorList>
            <person name="Treitli S.C."/>
            <person name="Kolisko M."/>
            <person name="Husnik F."/>
            <person name="Keeling P."/>
            <person name="Hampl V."/>
        </authorList>
    </citation>
    <scope>NUCLEOTIDE SEQUENCE</scope>
    <source>
        <strain evidence="6">STM</strain>
    </source>
</reference>
<sequence>NQLGYQPNSTKVAVLISTTDNSNTVFNVIDSKTNKPVFENKGSITNAGRWGMKQALRLNFSSLTTEGEYYIECNGAKSPLFRINPNVYNGTADFILNYMRQQRCGYNPYLDTVCHQHDGYIVDHPTREGEKIDVRGGWHDASDCLQYLATSANATFQMLFAWQQTPDKTIY</sequence>
<protein>
    <submittedName>
        <fullName evidence="6">Xyloglucan-specific Endo-beta-1 4-glucanase BoGH9A</fullName>
        <ecNumber evidence="6">3.2.1.151</ecNumber>
    </submittedName>
</protein>
<organism evidence="6">
    <name type="scientific">termite gut metagenome</name>
    <dbReference type="NCBI Taxonomy" id="433724"/>
    <lineage>
        <taxon>unclassified sequences</taxon>
        <taxon>metagenomes</taxon>
        <taxon>organismal metagenomes</taxon>
    </lineage>
</organism>
<dbReference type="InterPro" id="IPR001701">
    <property type="entry name" value="Glyco_hydro_9"/>
</dbReference>
<dbReference type="Gene3D" id="1.50.10.10">
    <property type="match status" value="1"/>
</dbReference>
<evidence type="ECO:0000259" key="4">
    <source>
        <dbReference type="Pfam" id="PF00759"/>
    </source>
</evidence>
<dbReference type="InterPro" id="IPR004197">
    <property type="entry name" value="Cellulase_Ig-like"/>
</dbReference>
<name>A0A5J4P4E0_9ZZZZ</name>
<dbReference type="Pfam" id="PF00759">
    <property type="entry name" value="Glyco_hydro_9"/>
    <property type="match status" value="1"/>
</dbReference>
<keyword evidence="6" id="KW-0378">Hydrolase</keyword>